<protein>
    <submittedName>
        <fullName evidence="4">Leucine-rich repeat-containing G-protein coupled receptor 4</fullName>
    </submittedName>
</protein>
<comment type="caution">
    <text evidence="4">The sequence shown here is derived from an EMBL/GenBank/DDBJ whole genome shotgun (WGS) entry which is preliminary data.</text>
</comment>
<dbReference type="OrthoDB" id="8023798at2759"/>
<dbReference type="Gene3D" id="3.80.10.10">
    <property type="entry name" value="Ribonuclease Inhibitor"/>
    <property type="match status" value="1"/>
</dbReference>
<keyword evidence="3" id="KW-0732">Signal</keyword>
<dbReference type="STRING" id="158441.A0A226DMR2"/>
<keyword evidence="2" id="KW-0677">Repeat</keyword>
<dbReference type="SUPFAM" id="SSF52058">
    <property type="entry name" value="L domain-like"/>
    <property type="match status" value="1"/>
</dbReference>
<keyword evidence="4" id="KW-0675">Receptor</keyword>
<dbReference type="AlphaFoldDB" id="A0A226DMR2"/>
<dbReference type="EMBL" id="LNIX01000016">
    <property type="protein sequence ID" value="OXA45901.1"/>
    <property type="molecule type" value="Genomic_DNA"/>
</dbReference>
<evidence type="ECO:0000313" key="5">
    <source>
        <dbReference type="Proteomes" id="UP000198287"/>
    </source>
</evidence>
<sequence length="317" mass="35710">MHSSPIKVIVLVVALFKICHVQALCPPSDSLVPCICSQYNGWEVISCSNIRGRINFAPIFARDSSAIKNQNLSSYSLTFNTLRITGCSGLLEIPRGSFADLSFLYVDISANPNLDWISPRAFDKSSYGVTKELRLYDNYLWNPAPYTNDIFKFVTNFKMLEKVDLGMNRISSVPKNAFASASTIQRIDFRYNKITSIGQNAFSATTNLTLLEFTYNSITPAGIHPQAFSVLDEFLNFPYALSLESRKLTILGLHKNNVTTLDRTTFKPVLDTVKELIAGFGYCNPSTCYYDYLLCDHDADWICDGKEKYRRPNSENP</sequence>
<keyword evidence="5" id="KW-1185">Reference proteome</keyword>
<keyword evidence="1" id="KW-0433">Leucine-rich repeat</keyword>
<name>A0A226DMR2_FOLCA</name>
<proteinExistence type="predicted"/>
<feature type="signal peptide" evidence="3">
    <location>
        <begin position="1"/>
        <end position="23"/>
    </location>
</feature>
<gene>
    <name evidence="4" type="ORF">Fcan01_19148</name>
</gene>
<reference evidence="4 5" key="1">
    <citation type="submission" date="2015-12" db="EMBL/GenBank/DDBJ databases">
        <title>The genome of Folsomia candida.</title>
        <authorList>
            <person name="Faddeeva A."/>
            <person name="Derks M.F."/>
            <person name="Anvar Y."/>
            <person name="Smit S."/>
            <person name="Van Straalen N."/>
            <person name="Roelofs D."/>
        </authorList>
    </citation>
    <scope>NUCLEOTIDE SEQUENCE [LARGE SCALE GENOMIC DNA]</scope>
    <source>
        <strain evidence="4 5">VU population</strain>
        <tissue evidence="4">Whole body</tissue>
    </source>
</reference>
<feature type="chain" id="PRO_5012217694" evidence="3">
    <location>
        <begin position="24"/>
        <end position="317"/>
    </location>
</feature>
<dbReference type="InterPro" id="IPR032675">
    <property type="entry name" value="LRR_dom_sf"/>
</dbReference>
<dbReference type="PANTHER" id="PTHR24366">
    <property type="entry name" value="IG(IMMUNOGLOBULIN) AND LRR(LEUCINE RICH REPEAT) DOMAINS"/>
    <property type="match status" value="1"/>
</dbReference>
<evidence type="ECO:0000256" key="3">
    <source>
        <dbReference type="SAM" id="SignalP"/>
    </source>
</evidence>
<organism evidence="4 5">
    <name type="scientific">Folsomia candida</name>
    <name type="common">Springtail</name>
    <dbReference type="NCBI Taxonomy" id="158441"/>
    <lineage>
        <taxon>Eukaryota</taxon>
        <taxon>Metazoa</taxon>
        <taxon>Ecdysozoa</taxon>
        <taxon>Arthropoda</taxon>
        <taxon>Hexapoda</taxon>
        <taxon>Collembola</taxon>
        <taxon>Entomobryomorpha</taxon>
        <taxon>Isotomoidea</taxon>
        <taxon>Isotomidae</taxon>
        <taxon>Proisotominae</taxon>
        <taxon>Folsomia</taxon>
    </lineage>
</organism>
<dbReference type="InterPro" id="IPR001611">
    <property type="entry name" value="Leu-rich_rpt"/>
</dbReference>
<dbReference type="Pfam" id="PF13855">
    <property type="entry name" value="LRR_8"/>
    <property type="match status" value="1"/>
</dbReference>
<dbReference type="PANTHER" id="PTHR24366:SF96">
    <property type="entry name" value="LEUCINE RICH REPEAT CONTAINING 53"/>
    <property type="match status" value="1"/>
</dbReference>
<evidence type="ECO:0000313" key="4">
    <source>
        <dbReference type="EMBL" id="OXA45901.1"/>
    </source>
</evidence>
<evidence type="ECO:0000256" key="2">
    <source>
        <dbReference type="ARBA" id="ARBA00022737"/>
    </source>
</evidence>
<evidence type="ECO:0000256" key="1">
    <source>
        <dbReference type="ARBA" id="ARBA00022614"/>
    </source>
</evidence>
<accession>A0A226DMR2</accession>
<dbReference type="Proteomes" id="UP000198287">
    <property type="component" value="Unassembled WGS sequence"/>
</dbReference>